<dbReference type="PIRSF" id="PIRSF005690">
    <property type="entry name" value="GerBA"/>
    <property type="match status" value="1"/>
</dbReference>
<evidence type="ECO:0000256" key="4">
    <source>
        <dbReference type="PIRNR" id="PIRNR005690"/>
    </source>
</evidence>
<reference evidence="7 8" key="1">
    <citation type="journal article" date="2013" name="J. Microbiol.">
        <title>Lysinibacillus chungkukjangi sp. nov., isolated from Chungkukjang, Korean fermented soybean food.</title>
        <authorList>
            <person name="Kim S.J."/>
            <person name="Jang Y.H."/>
            <person name="Hamada M."/>
            <person name="Ahn J.H."/>
            <person name="Weon H.Y."/>
            <person name="Suzuki K."/>
            <person name="Whang K.S."/>
            <person name="Kwon S.W."/>
        </authorList>
    </citation>
    <scope>NUCLEOTIDE SEQUENCE [LARGE SCALE GENOMIC DNA]</scope>
    <source>
        <strain evidence="7 8">MCCC 1A12701</strain>
    </source>
</reference>
<sequence length="500" mass="55096">MNKGAGEALQSQSSGSNTNQAGQEEVSNPSESAAFINAIQEKTHYPADLVVRIVTEKISILYFENLIESNFLNEFILKYLQETNHNEPESISGNLSIPGVELATDINKTVNSMLNGVVCIHLNGHSQIVLAKIPARESRGLSAPENESQVIGSQVGFNENLSTNISLIRRYIVNPNLSNEKFRLGKQTNTSVSLLYIDGIAADEHVNTVRQRLSNLSIADLIDSASLVELIEDSSLSLFPQMLLTERPDRFCDGLLSGKVGIVVDGSSMAILAPISFIEFFQSKEDSNLRWPVATFVRLLRFAAIFISIYFTPLYVASLTFHYEVIPQPLLVPLSESRAIVPFPPILEAIFLELIIELLREAGARLPTKVGQTIGIVGGIVLGTAAVQAGITSNILIIIIALCALSSFTTPNYMMGNVIRVIRFPIIICAGFWGYYGIMFTLCILLVHLLRQTSLGGPYLAPFYPARLKDWPDSIVRLPMPFISRQSINSRLITNKKKKK</sequence>
<accession>A0A3N9UBT0</accession>
<comment type="caution">
    <text evidence="7">The sequence shown here is derived from an EMBL/GenBank/DDBJ whole genome shotgun (WGS) entry which is preliminary data.</text>
</comment>
<evidence type="ECO:0000313" key="7">
    <source>
        <dbReference type="EMBL" id="RQW73848.1"/>
    </source>
</evidence>
<dbReference type="EMBL" id="RRCT01000015">
    <property type="protein sequence ID" value="RQW73848.1"/>
    <property type="molecule type" value="Genomic_DNA"/>
</dbReference>
<protein>
    <submittedName>
        <fullName evidence="7">Spore germination protein</fullName>
    </submittedName>
</protein>
<dbReference type="PANTHER" id="PTHR22550">
    <property type="entry name" value="SPORE GERMINATION PROTEIN"/>
    <property type="match status" value="1"/>
</dbReference>
<name>A0A3N9UBT0_9BACI</name>
<feature type="transmembrane region" description="Helical" evidence="6">
    <location>
        <begin position="426"/>
        <end position="450"/>
    </location>
</feature>
<keyword evidence="6" id="KW-1133">Transmembrane helix</keyword>
<feature type="transmembrane region" description="Helical" evidence="6">
    <location>
        <begin position="299"/>
        <end position="319"/>
    </location>
</feature>
<keyword evidence="8" id="KW-1185">Reference proteome</keyword>
<evidence type="ECO:0000256" key="1">
    <source>
        <dbReference type="ARBA" id="ARBA00004141"/>
    </source>
</evidence>
<dbReference type="AlphaFoldDB" id="A0A3N9UBT0"/>
<evidence type="ECO:0000256" key="3">
    <source>
        <dbReference type="ARBA" id="ARBA00023136"/>
    </source>
</evidence>
<evidence type="ECO:0000256" key="2">
    <source>
        <dbReference type="ARBA" id="ARBA00005278"/>
    </source>
</evidence>
<dbReference type="Pfam" id="PF03323">
    <property type="entry name" value="GerA"/>
    <property type="match status" value="1"/>
</dbReference>
<dbReference type="PANTHER" id="PTHR22550:SF5">
    <property type="entry name" value="LEUCINE ZIPPER PROTEIN 4"/>
    <property type="match status" value="1"/>
</dbReference>
<comment type="subcellular location">
    <subcellularLocation>
        <location evidence="4">Cell membrane</location>
    </subcellularLocation>
    <subcellularLocation>
        <location evidence="1">Membrane</location>
        <topology evidence="1">Multi-pass membrane protein</topology>
    </subcellularLocation>
</comment>
<evidence type="ECO:0000313" key="8">
    <source>
        <dbReference type="Proteomes" id="UP000274033"/>
    </source>
</evidence>
<evidence type="ECO:0000256" key="6">
    <source>
        <dbReference type="SAM" id="Phobius"/>
    </source>
</evidence>
<keyword evidence="6" id="KW-0812">Transmembrane</keyword>
<dbReference type="GO" id="GO:0005886">
    <property type="term" value="C:plasma membrane"/>
    <property type="evidence" value="ECO:0007669"/>
    <property type="project" value="UniProtKB-SubCell"/>
</dbReference>
<proteinExistence type="inferred from homology"/>
<dbReference type="OrthoDB" id="9772630at2"/>
<organism evidence="7 8">
    <name type="scientific">Lysinibacillus composti</name>
    <dbReference type="NCBI Taxonomy" id="720633"/>
    <lineage>
        <taxon>Bacteria</taxon>
        <taxon>Bacillati</taxon>
        <taxon>Bacillota</taxon>
        <taxon>Bacilli</taxon>
        <taxon>Bacillales</taxon>
        <taxon>Bacillaceae</taxon>
        <taxon>Lysinibacillus</taxon>
    </lineage>
</organism>
<dbReference type="InterPro" id="IPR050768">
    <property type="entry name" value="UPF0353/GerABKA_families"/>
</dbReference>
<dbReference type="GO" id="GO:0009847">
    <property type="term" value="P:spore germination"/>
    <property type="evidence" value="ECO:0007669"/>
    <property type="project" value="UniProtKB-UniRule"/>
</dbReference>
<dbReference type="Proteomes" id="UP000274033">
    <property type="component" value="Unassembled WGS sequence"/>
</dbReference>
<feature type="compositionally biased region" description="Polar residues" evidence="5">
    <location>
        <begin position="9"/>
        <end position="27"/>
    </location>
</feature>
<comment type="similarity">
    <text evidence="2 4">Belongs to the GerABKA family.</text>
</comment>
<evidence type="ECO:0000256" key="5">
    <source>
        <dbReference type="SAM" id="MobiDB-lite"/>
    </source>
</evidence>
<feature type="region of interest" description="Disordered" evidence="5">
    <location>
        <begin position="1"/>
        <end position="27"/>
    </location>
</feature>
<keyword evidence="3 4" id="KW-0472">Membrane</keyword>
<gene>
    <name evidence="7" type="ORF">EBB45_14545</name>
</gene>
<feature type="transmembrane region" description="Helical" evidence="6">
    <location>
        <begin position="395"/>
        <end position="414"/>
    </location>
</feature>
<dbReference type="InterPro" id="IPR004995">
    <property type="entry name" value="Spore_Ger"/>
</dbReference>